<dbReference type="InterPro" id="IPR011335">
    <property type="entry name" value="Restrct_endonuc-II-like"/>
</dbReference>
<dbReference type="EMBL" id="CP050296">
    <property type="protein sequence ID" value="QND61418.1"/>
    <property type="molecule type" value="Genomic_DNA"/>
</dbReference>
<dbReference type="SUPFAM" id="SSF52980">
    <property type="entry name" value="Restriction endonuclease-like"/>
    <property type="match status" value="1"/>
</dbReference>
<keyword evidence="3" id="KW-0067">ATP-binding</keyword>
<keyword evidence="3" id="KW-0347">Helicase</keyword>
<dbReference type="GO" id="GO:0004519">
    <property type="term" value="F:endonuclease activity"/>
    <property type="evidence" value="ECO:0007669"/>
    <property type="project" value="InterPro"/>
</dbReference>
<evidence type="ECO:0000259" key="1">
    <source>
        <dbReference type="PROSITE" id="PS51192"/>
    </source>
</evidence>
<dbReference type="Proteomes" id="UP000515465">
    <property type="component" value="Chromosome"/>
</dbReference>
<protein>
    <submittedName>
        <fullName evidence="3">DEAD/DEAH box helicase family protein</fullName>
    </submittedName>
</protein>
<dbReference type="InterPro" id="IPR050742">
    <property type="entry name" value="Helicase_Restrict-Modif_Enz"/>
</dbReference>
<dbReference type="AlphaFoldDB" id="A0A7G6T3T6"/>
<dbReference type="Gene3D" id="3.40.50.300">
    <property type="entry name" value="P-loop containing nucleotide triphosphate hydrolases"/>
    <property type="match status" value="2"/>
</dbReference>
<dbReference type="SMART" id="SM00487">
    <property type="entry name" value="DEXDc"/>
    <property type="match status" value="1"/>
</dbReference>
<dbReference type="PANTHER" id="PTHR47396">
    <property type="entry name" value="TYPE I RESTRICTION ENZYME ECOKI R PROTEIN"/>
    <property type="match status" value="1"/>
</dbReference>
<dbReference type="Pfam" id="PF04851">
    <property type="entry name" value="ResIII"/>
    <property type="match status" value="1"/>
</dbReference>
<accession>A0A7G6T3T6</accession>
<dbReference type="InterPro" id="IPR014001">
    <property type="entry name" value="Helicase_ATP-bd"/>
</dbReference>
<dbReference type="PROSITE" id="PS51194">
    <property type="entry name" value="HELICASE_CTER"/>
    <property type="match status" value="1"/>
</dbReference>
<evidence type="ECO:0000313" key="3">
    <source>
        <dbReference type="EMBL" id="QND61418.1"/>
    </source>
</evidence>
<reference evidence="4" key="1">
    <citation type="journal article" date="2020" name="Mol. Plant Microbe">
        <title>Rhizobial microsymbionts of the narrowly endemic Oxytropis species growing in Kamchatka are characterized by significant genetic diversity and possess a set of genes that are associated with T3SS and T6SS secretion systems and can affect the development of symbiosis.</title>
        <authorList>
            <person name="Safronova V."/>
            <person name="Guro P."/>
            <person name="Sazanova A."/>
            <person name="Kuznetsova I."/>
            <person name="Belimov A."/>
            <person name="Yakubov V."/>
            <person name="Chirak E."/>
            <person name="Afonin A."/>
            <person name="Gogolev Y."/>
            <person name="Andronov E."/>
            <person name="Tikhonovich I."/>
        </authorList>
    </citation>
    <scope>NUCLEOTIDE SEQUENCE [LARGE SCALE GENOMIC DNA]</scope>
    <source>
        <strain evidence="4">583</strain>
    </source>
</reference>
<keyword evidence="3" id="KW-0547">Nucleotide-binding</keyword>
<gene>
    <name evidence="3" type="ORF">HB778_26460</name>
</gene>
<dbReference type="GO" id="GO:0009307">
    <property type="term" value="P:DNA restriction-modification system"/>
    <property type="evidence" value="ECO:0007669"/>
    <property type="project" value="InterPro"/>
</dbReference>
<dbReference type="Pfam" id="PF04471">
    <property type="entry name" value="Mrr_cat"/>
    <property type="match status" value="1"/>
</dbReference>
<dbReference type="InterPro" id="IPR027417">
    <property type="entry name" value="P-loop_NTPase"/>
</dbReference>
<dbReference type="InterPro" id="IPR001650">
    <property type="entry name" value="Helicase_C-like"/>
</dbReference>
<dbReference type="PROSITE" id="PS51192">
    <property type="entry name" value="HELICASE_ATP_BIND_1"/>
    <property type="match status" value="1"/>
</dbReference>
<dbReference type="GO" id="GO:0016787">
    <property type="term" value="F:hydrolase activity"/>
    <property type="evidence" value="ECO:0007669"/>
    <property type="project" value="InterPro"/>
</dbReference>
<feature type="domain" description="Helicase C-terminal" evidence="2">
    <location>
        <begin position="345"/>
        <end position="457"/>
    </location>
</feature>
<dbReference type="SUPFAM" id="SSF52540">
    <property type="entry name" value="P-loop containing nucleoside triphosphate hydrolases"/>
    <property type="match status" value="1"/>
</dbReference>
<dbReference type="Gene3D" id="3.40.1350.10">
    <property type="match status" value="1"/>
</dbReference>
<dbReference type="PANTHER" id="PTHR47396:SF1">
    <property type="entry name" value="ATP-DEPENDENT HELICASE IRC3-RELATED"/>
    <property type="match status" value="1"/>
</dbReference>
<dbReference type="SMART" id="SM00490">
    <property type="entry name" value="HELICc"/>
    <property type="match status" value="1"/>
</dbReference>
<dbReference type="GO" id="GO:0005829">
    <property type="term" value="C:cytosol"/>
    <property type="evidence" value="ECO:0007669"/>
    <property type="project" value="TreeGrafter"/>
</dbReference>
<keyword evidence="3" id="KW-0378">Hydrolase</keyword>
<dbReference type="InterPro" id="IPR006935">
    <property type="entry name" value="Helicase/UvrB_N"/>
</dbReference>
<evidence type="ECO:0000259" key="2">
    <source>
        <dbReference type="PROSITE" id="PS51194"/>
    </source>
</evidence>
<dbReference type="GO" id="GO:0005524">
    <property type="term" value="F:ATP binding"/>
    <property type="evidence" value="ECO:0007669"/>
    <property type="project" value="InterPro"/>
</dbReference>
<sequence length="457" mass="50794">MFLDERRLLDGPWQAFERDVARALIYAGFQDVRIVGGTGDMGADVVGVKDGKVWVVQCKFTSTSSPPKAAVEEVIQASRFYEADVLALATSRPAGKALNDELARAKRLGLTVHLLSPSKLIQLVQGVPMKPPTARALRPYQEEAAERLFDALEETGRGQIVLATGLGKTVVMAEVAARLFSAGILENGRMLVLADKRELVRQLQIGFWAQLPKTVPTHLLAPEEEPSFWDGITFATVQTVHGRLQNLPPFDAIFVDEAHHIGARTYQDVLQKLAPVRLAGVTATPWRGDEFDIDTLLGQPLVRIGISDGLKYGYLSEVDYRLLADNIDWEFVQKASNFGYTLTELNKRLIIPTRDEEAARIVADNFRRERRRAGLVFSPSLKHADHFTATLRLFGIRAESIHGGMIGRERDRLMSQFKRGLIDILCAVDLFNEGVDVPELWLKLGDDGLRRAAYRGG</sequence>
<dbReference type="GO" id="GO:0004386">
    <property type="term" value="F:helicase activity"/>
    <property type="evidence" value="ECO:0007669"/>
    <property type="project" value="UniProtKB-KW"/>
</dbReference>
<dbReference type="GO" id="GO:0003677">
    <property type="term" value="F:DNA binding"/>
    <property type="evidence" value="ECO:0007669"/>
    <property type="project" value="InterPro"/>
</dbReference>
<proteinExistence type="predicted"/>
<name>A0A7G6T3T6_9HYPH</name>
<dbReference type="InterPro" id="IPR007560">
    <property type="entry name" value="Restrct_endonuc_IV_Mrr"/>
</dbReference>
<dbReference type="InterPro" id="IPR011856">
    <property type="entry name" value="tRNA_endonuc-like_dom_sf"/>
</dbReference>
<dbReference type="Pfam" id="PF00271">
    <property type="entry name" value="Helicase_C"/>
    <property type="match status" value="1"/>
</dbReference>
<evidence type="ECO:0000313" key="4">
    <source>
        <dbReference type="Proteomes" id="UP000515465"/>
    </source>
</evidence>
<feature type="domain" description="Helicase ATP-binding" evidence="1">
    <location>
        <begin position="149"/>
        <end position="303"/>
    </location>
</feature>
<organism evidence="3 4">
    <name type="scientific">Mesorhizobium huakuii</name>
    <dbReference type="NCBI Taxonomy" id="28104"/>
    <lineage>
        <taxon>Bacteria</taxon>
        <taxon>Pseudomonadati</taxon>
        <taxon>Pseudomonadota</taxon>
        <taxon>Alphaproteobacteria</taxon>
        <taxon>Hyphomicrobiales</taxon>
        <taxon>Phyllobacteriaceae</taxon>
        <taxon>Mesorhizobium</taxon>
    </lineage>
</organism>